<proteinExistence type="predicted"/>
<protein>
    <submittedName>
        <fullName evidence="1">Uncharacterized protein</fullName>
    </submittedName>
</protein>
<accession>A0A2P2QY76</accession>
<sequence>MLYMQMLHSILFLVFFSFS</sequence>
<dbReference type="EMBL" id="GGEC01091468">
    <property type="protein sequence ID" value="MBX71952.1"/>
    <property type="molecule type" value="Transcribed_RNA"/>
</dbReference>
<reference evidence="1" key="1">
    <citation type="submission" date="2018-02" db="EMBL/GenBank/DDBJ databases">
        <title>Rhizophora mucronata_Transcriptome.</title>
        <authorList>
            <person name="Meera S.P."/>
            <person name="Sreeshan A."/>
            <person name="Augustine A."/>
        </authorList>
    </citation>
    <scope>NUCLEOTIDE SEQUENCE</scope>
    <source>
        <tissue evidence="1">Leaf</tissue>
    </source>
</reference>
<name>A0A2P2QY76_RHIMU</name>
<organism evidence="1">
    <name type="scientific">Rhizophora mucronata</name>
    <name type="common">Asiatic mangrove</name>
    <dbReference type="NCBI Taxonomy" id="61149"/>
    <lineage>
        <taxon>Eukaryota</taxon>
        <taxon>Viridiplantae</taxon>
        <taxon>Streptophyta</taxon>
        <taxon>Embryophyta</taxon>
        <taxon>Tracheophyta</taxon>
        <taxon>Spermatophyta</taxon>
        <taxon>Magnoliopsida</taxon>
        <taxon>eudicotyledons</taxon>
        <taxon>Gunneridae</taxon>
        <taxon>Pentapetalae</taxon>
        <taxon>rosids</taxon>
        <taxon>fabids</taxon>
        <taxon>Malpighiales</taxon>
        <taxon>Rhizophoraceae</taxon>
        <taxon>Rhizophora</taxon>
    </lineage>
</organism>
<evidence type="ECO:0000313" key="1">
    <source>
        <dbReference type="EMBL" id="MBX71952.1"/>
    </source>
</evidence>
<dbReference type="AlphaFoldDB" id="A0A2P2QY76"/>